<evidence type="ECO:0000259" key="1">
    <source>
        <dbReference type="Pfam" id="PF25583"/>
    </source>
</evidence>
<dbReference type="eggNOG" id="COG2378">
    <property type="taxonomic scope" value="Bacteria"/>
</dbReference>
<reference evidence="2" key="1">
    <citation type="submission" date="2007-05" db="EMBL/GenBank/DDBJ databases">
        <title>Complete sequence of Pseudomonas putida F1.</title>
        <authorList>
            <consortium name="US DOE Joint Genome Institute"/>
            <person name="Copeland A."/>
            <person name="Lucas S."/>
            <person name="Lapidus A."/>
            <person name="Barry K."/>
            <person name="Detter J.C."/>
            <person name="Glavina del Rio T."/>
            <person name="Hammon N."/>
            <person name="Israni S."/>
            <person name="Dalin E."/>
            <person name="Tice H."/>
            <person name="Pitluck S."/>
            <person name="Chain P."/>
            <person name="Malfatti S."/>
            <person name="Shin M."/>
            <person name="Vergez L."/>
            <person name="Schmutz J."/>
            <person name="Larimer F."/>
            <person name="Land M."/>
            <person name="Hauser L."/>
            <person name="Kyrpides N."/>
            <person name="Lykidis A."/>
            <person name="Parales R."/>
            <person name="Richardson P."/>
        </authorList>
    </citation>
    <scope>NUCLEOTIDE SEQUENCE [LARGE SCALE GENOMIC DNA]</scope>
    <source>
        <strain evidence="2">F1</strain>
    </source>
</reference>
<organism evidence="2">
    <name type="scientific">Pseudomonas putida (strain ATCC 700007 / DSM 6899 / JCM 31910 / BCRC 17059 / LMG 24140 / F1)</name>
    <dbReference type="NCBI Taxonomy" id="351746"/>
    <lineage>
        <taxon>Bacteria</taxon>
        <taxon>Pseudomonadati</taxon>
        <taxon>Pseudomonadota</taxon>
        <taxon>Gammaproteobacteria</taxon>
        <taxon>Pseudomonadales</taxon>
        <taxon>Pseudomonadaceae</taxon>
        <taxon>Pseudomonas</taxon>
    </lineage>
</organism>
<sequence length="187" mass="20342">MSPLPSHPTRHTIARQWQLLKLLPGRHPGMSSTQLQAALTTVGHSTSKRTVERDLVELAALFPLQCNSKGMPYGWYWQPGLSLGEAQQLQPDALTPPTHVVLYAWVDDALARRLEQSPLSVDMQLTPQAGGGAALVATVDDNRALMGWLLSQAGSIRIQAPQALRAAMIEQLRQSLALHEGEGGCKQ</sequence>
<protein>
    <recommendedName>
        <fullName evidence="1">WCX domain-containing protein</fullName>
    </recommendedName>
</protein>
<proteinExistence type="predicted"/>
<dbReference type="EMBL" id="CP000712">
    <property type="protein sequence ID" value="ABQ79302.1"/>
    <property type="molecule type" value="Genomic_DNA"/>
</dbReference>
<dbReference type="InterPro" id="IPR057727">
    <property type="entry name" value="WCX_dom"/>
</dbReference>
<dbReference type="Pfam" id="PF25583">
    <property type="entry name" value="WCX"/>
    <property type="match status" value="1"/>
</dbReference>
<gene>
    <name evidence="2" type="ordered locus">Pput_3176</name>
</gene>
<dbReference type="KEGG" id="ppf:Pput_3176"/>
<dbReference type="HOGENOM" id="CLU_1453256_0_0_6"/>
<accession>A5W592</accession>
<name>A5W592_PSEP1</name>
<feature type="domain" description="WCX" evidence="1">
    <location>
        <begin position="103"/>
        <end position="174"/>
    </location>
</feature>
<dbReference type="AlphaFoldDB" id="A5W592"/>
<evidence type="ECO:0000313" key="2">
    <source>
        <dbReference type="EMBL" id="ABQ79302.1"/>
    </source>
</evidence>